<name>D0RLU2_PHYIT</name>
<gene>
    <name evidence="1" type="ORF">PITG_22052</name>
</gene>
<dbReference type="AlphaFoldDB" id="D0RLU2"/>
<keyword evidence="2" id="KW-1185">Reference proteome</keyword>
<dbReference type="OrthoDB" id="88846at2759"/>
<dbReference type="Proteomes" id="UP000006643">
    <property type="component" value="Unassembled WGS sequence"/>
</dbReference>
<dbReference type="OMA" id="PADPWNF"/>
<dbReference type="InParanoid" id="D0RLU2"/>
<dbReference type="HOGENOM" id="CLU_158960_0_0_1"/>
<evidence type="ECO:0000313" key="2">
    <source>
        <dbReference type="Proteomes" id="UP000006643"/>
    </source>
</evidence>
<reference evidence="2" key="1">
    <citation type="journal article" date="2009" name="Nature">
        <title>Genome sequence and analysis of the Irish potato famine pathogen Phytophthora infestans.</title>
        <authorList>
            <consortium name="The Broad Institute Genome Sequencing Platform"/>
            <person name="Haas B.J."/>
            <person name="Kamoun S."/>
            <person name="Zody M.C."/>
            <person name="Jiang R.H."/>
            <person name="Handsaker R.E."/>
            <person name="Cano L.M."/>
            <person name="Grabherr M."/>
            <person name="Kodira C.D."/>
            <person name="Raffaele S."/>
            <person name="Torto-Alalibo T."/>
            <person name="Bozkurt T.O."/>
            <person name="Ah-Fong A.M."/>
            <person name="Alvarado L."/>
            <person name="Anderson V.L."/>
            <person name="Armstrong M.R."/>
            <person name="Avrova A."/>
            <person name="Baxter L."/>
            <person name="Beynon J."/>
            <person name="Boevink P.C."/>
            <person name="Bollmann S.R."/>
            <person name="Bos J.I."/>
            <person name="Bulone V."/>
            <person name="Cai G."/>
            <person name="Cakir C."/>
            <person name="Carrington J.C."/>
            <person name="Chawner M."/>
            <person name="Conti L."/>
            <person name="Costanzo S."/>
            <person name="Ewan R."/>
            <person name="Fahlgren N."/>
            <person name="Fischbach M.A."/>
            <person name="Fugelstad J."/>
            <person name="Gilroy E.M."/>
            <person name="Gnerre S."/>
            <person name="Green P.J."/>
            <person name="Grenville-Briggs L.J."/>
            <person name="Griffith J."/>
            <person name="Grunwald N.J."/>
            <person name="Horn K."/>
            <person name="Horner N.R."/>
            <person name="Hu C.H."/>
            <person name="Huitema E."/>
            <person name="Jeong D.H."/>
            <person name="Jones A.M."/>
            <person name="Jones J.D."/>
            <person name="Jones R.W."/>
            <person name="Karlsson E.K."/>
            <person name="Kunjeti S.G."/>
            <person name="Lamour K."/>
            <person name="Liu Z."/>
            <person name="Ma L."/>
            <person name="Maclean D."/>
            <person name="Chibucos M.C."/>
            <person name="McDonald H."/>
            <person name="McWalters J."/>
            <person name="Meijer H.J."/>
            <person name="Morgan W."/>
            <person name="Morris P.F."/>
            <person name="Munro C.A."/>
            <person name="O'Neill K."/>
            <person name="Ospina-Giraldo M."/>
            <person name="Pinzon A."/>
            <person name="Pritchard L."/>
            <person name="Ramsahoye B."/>
            <person name="Ren Q."/>
            <person name="Restrepo S."/>
            <person name="Roy S."/>
            <person name="Sadanandom A."/>
            <person name="Savidor A."/>
            <person name="Schornack S."/>
            <person name="Schwartz D.C."/>
            <person name="Schumann U.D."/>
            <person name="Schwessinger B."/>
            <person name="Seyer L."/>
            <person name="Sharpe T."/>
            <person name="Silvar C."/>
            <person name="Song J."/>
            <person name="Studholme D.J."/>
            <person name="Sykes S."/>
            <person name="Thines M."/>
            <person name="van de Vondervoort P.J."/>
            <person name="Phuntumart V."/>
            <person name="Wawra S."/>
            <person name="Weide R."/>
            <person name="Win J."/>
            <person name="Young C."/>
            <person name="Zhou S."/>
            <person name="Fry W."/>
            <person name="Meyers B.C."/>
            <person name="van West P."/>
            <person name="Ristaino J."/>
            <person name="Govers F."/>
            <person name="Birch P.R."/>
            <person name="Whisson S.C."/>
            <person name="Judelson H.S."/>
            <person name="Nusbaum C."/>
        </authorList>
    </citation>
    <scope>NUCLEOTIDE SEQUENCE [LARGE SCALE GENOMIC DNA]</scope>
    <source>
        <strain evidence="2">T30-4</strain>
    </source>
</reference>
<protein>
    <submittedName>
        <fullName evidence="1">Uncharacterized protein</fullName>
    </submittedName>
</protein>
<accession>D0RLU2</accession>
<proteinExistence type="predicted"/>
<sequence length="117" mass="13798">MTSRYRPKLVKFMSYKDNVSYSKDHTFTTEALLRITPEDLCRWMNRQTYGDSEPSDEIRPIHRRLTTLELTKKAISSFMPRINSTWDPITERGNPTRSDTVNKVIKRPADPWNFTNS</sequence>
<dbReference type="RefSeq" id="XP_002909987.1">
    <property type="nucleotide sequence ID" value="XM_002909941.1"/>
</dbReference>
<dbReference type="KEGG" id="pif:PITG_22052"/>
<dbReference type="EMBL" id="GG688777">
    <property type="protein sequence ID" value="EEY52912.1"/>
    <property type="molecule type" value="Genomic_DNA"/>
</dbReference>
<evidence type="ECO:0000313" key="1">
    <source>
        <dbReference type="EMBL" id="EEY52912.1"/>
    </source>
</evidence>
<dbReference type="VEuPathDB" id="FungiDB:PITG_22052"/>
<dbReference type="GeneID" id="9468525"/>
<dbReference type="eggNOG" id="ENOG502R8EV">
    <property type="taxonomic scope" value="Eukaryota"/>
</dbReference>
<organism evidence="1 2">
    <name type="scientific">Phytophthora infestans (strain T30-4)</name>
    <name type="common">Potato late blight agent</name>
    <dbReference type="NCBI Taxonomy" id="403677"/>
    <lineage>
        <taxon>Eukaryota</taxon>
        <taxon>Sar</taxon>
        <taxon>Stramenopiles</taxon>
        <taxon>Oomycota</taxon>
        <taxon>Peronosporomycetes</taxon>
        <taxon>Peronosporales</taxon>
        <taxon>Peronosporaceae</taxon>
        <taxon>Phytophthora</taxon>
    </lineage>
</organism>